<accession>A0A7K1Y153</accession>
<evidence type="ECO:0000313" key="2">
    <source>
        <dbReference type="EMBL" id="MXV16406.1"/>
    </source>
</evidence>
<reference evidence="2 3" key="1">
    <citation type="submission" date="2019-11" db="EMBL/GenBank/DDBJ databases">
        <title>Pedobacter sp. HMF7056 Genome sequencing and assembly.</title>
        <authorList>
            <person name="Kang H."/>
            <person name="Kim H."/>
            <person name="Joh K."/>
        </authorList>
    </citation>
    <scope>NUCLEOTIDE SEQUENCE [LARGE SCALE GENOMIC DNA]</scope>
    <source>
        <strain evidence="2 3">HMF7056</strain>
    </source>
</reference>
<sequence length="223" mass="24928">MFLITRILLIVTGIATMFFFSCRPANTVSDVDGNTYRTVRIGNQLWMAENLRVTHYRDGSAILQLPANEAWRKAEDGAWCDYFNERENGKTYGHLYNWLAVNDVRGIAPAGWRVPSQEDIAELITYLKGDTIAASGLKEAGAAHWIDAGSNASGDSGFDALPGGYRSGIDGSFHTLKSNGYWWAATRSFELFAWSPRIFGSFADVDRDKSYYTYGFSVRCIKE</sequence>
<proteinExistence type="predicted"/>
<comment type="caution">
    <text evidence="2">The sequence shown here is derived from an EMBL/GenBank/DDBJ whole genome shotgun (WGS) entry which is preliminary data.</text>
</comment>
<keyword evidence="3" id="KW-1185">Reference proteome</keyword>
<dbReference type="InterPro" id="IPR011871">
    <property type="entry name" value="Fib_succ_major"/>
</dbReference>
<dbReference type="EMBL" id="WVHS01000003">
    <property type="protein sequence ID" value="MXV16406.1"/>
    <property type="molecule type" value="Genomic_DNA"/>
</dbReference>
<dbReference type="NCBIfam" id="TIGR02145">
    <property type="entry name" value="Fib_succ_major"/>
    <property type="match status" value="1"/>
</dbReference>
<evidence type="ECO:0000259" key="1">
    <source>
        <dbReference type="Pfam" id="PF09603"/>
    </source>
</evidence>
<dbReference type="RefSeq" id="WP_160907401.1">
    <property type="nucleotide sequence ID" value="NZ_WVHS01000003.1"/>
</dbReference>
<evidence type="ECO:0000313" key="3">
    <source>
        <dbReference type="Proteomes" id="UP000451233"/>
    </source>
</evidence>
<dbReference type="PROSITE" id="PS51257">
    <property type="entry name" value="PROKAR_LIPOPROTEIN"/>
    <property type="match status" value="1"/>
</dbReference>
<gene>
    <name evidence="2" type="ORF">GS398_13925</name>
</gene>
<name>A0A7K1Y153_9SPHI</name>
<protein>
    <recommendedName>
        <fullName evidence="1">Fibrobacter succinogenes major paralogous domain-containing protein</fullName>
    </recommendedName>
</protein>
<dbReference type="Proteomes" id="UP000451233">
    <property type="component" value="Unassembled WGS sequence"/>
</dbReference>
<feature type="domain" description="Fibrobacter succinogenes major paralogous" evidence="1">
    <location>
        <begin position="39"/>
        <end position="222"/>
    </location>
</feature>
<dbReference type="Pfam" id="PF09603">
    <property type="entry name" value="Fib_succ_major"/>
    <property type="match status" value="1"/>
</dbReference>
<dbReference type="AlphaFoldDB" id="A0A7K1Y153"/>
<organism evidence="2 3">
    <name type="scientific">Hufsiella ginkgonis</name>
    <dbReference type="NCBI Taxonomy" id="2695274"/>
    <lineage>
        <taxon>Bacteria</taxon>
        <taxon>Pseudomonadati</taxon>
        <taxon>Bacteroidota</taxon>
        <taxon>Sphingobacteriia</taxon>
        <taxon>Sphingobacteriales</taxon>
        <taxon>Sphingobacteriaceae</taxon>
        <taxon>Hufsiella</taxon>
    </lineage>
</organism>